<evidence type="ECO:0000313" key="1">
    <source>
        <dbReference type="EMBL" id="KDR16202.1"/>
    </source>
</evidence>
<dbReference type="InParanoid" id="A0A067R2H6"/>
<dbReference type="EMBL" id="KK852804">
    <property type="protein sequence ID" value="KDR16202.1"/>
    <property type="molecule type" value="Genomic_DNA"/>
</dbReference>
<sequence>MYTHIHTSTRARIASVQKSGLRLIVFQEIGNQSDVSSTSLVLKSFLRKNSIHTRTQMKSSDVQGTEYKTVYNLTSQYSAIVSTNEAVTTFQTEVNREWMMGSS</sequence>
<name>A0A067R2H6_ZOONE</name>
<evidence type="ECO:0000313" key="2">
    <source>
        <dbReference type="Proteomes" id="UP000027135"/>
    </source>
</evidence>
<accession>A0A067R2H6</accession>
<dbReference type="AlphaFoldDB" id="A0A067R2H6"/>
<protein>
    <submittedName>
        <fullName evidence="1">Uncharacterized protein</fullName>
    </submittedName>
</protein>
<organism evidence="1 2">
    <name type="scientific">Zootermopsis nevadensis</name>
    <name type="common">Dampwood termite</name>
    <dbReference type="NCBI Taxonomy" id="136037"/>
    <lineage>
        <taxon>Eukaryota</taxon>
        <taxon>Metazoa</taxon>
        <taxon>Ecdysozoa</taxon>
        <taxon>Arthropoda</taxon>
        <taxon>Hexapoda</taxon>
        <taxon>Insecta</taxon>
        <taxon>Pterygota</taxon>
        <taxon>Neoptera</taxon>
        <taxon>Polyneoptera</taxon>
        <taxon>Dictyoptera</taxon>
        <taxon>Blattodea</taxon>
        <taxon>Blattoidea</taxon>
        <taxon>Termitoidae</taxon>
        <taxon>Termopsidae</taxon>
        <taxon>Zootermopsis</taxon>
    </lineage>
</organism>
<reference evidence="1 2" key="1">
    <citation type="journal article" date="2014" name="Nat. Commun.">
        <title>Molecular traces of alternative social organization in a termite genome.</title>
        <authorList>
            <person name="Terrapon N."/>
            <person name="Li C."/>
            <person name="Robertson H.M."/>
            <person name="Ji L."/>
            <person name="Meng X."/>
            <person name="Booth W."/>
            <person name="Chen Z."/>
            <person name="Childers C.P."/>
            <person name="Glastad K.M."/>
            <person name="Gokhale K."/>
            <person name="Gowin J."/>
            <person name="Gronenberg W."/>
            <person name="Hermansen R.A."/>
            <person name="Hu H."/>
            <person name="Hunt B.G."/>
            <person name="Huylmans A.K."/>
            <person name="Khalil S.M."/>
            <person name="Mitchell R.D."/>
            <person name="Munoz-Torres M.C."/>
            <person name="Mustard J.A."/>
            <person name="Pan H."/>
            <person name="Reese J.T."/>
            <person name="Scharf M.E."/>
            <person name="Sun F."/>
            <person name="Vogel H."/>
            <person name="Xiao J."/>
            <person name="Yang W."/>
            <person name="Yang Z."/>
            <person name="Yang Z."/>
            <person name="Zhou J."/>
            <person name="Zhu J."/>
            <person name="Brent C.S."/>
            <person name="Elsik C.G."/>
            <person name="Goodisman M.A."/>
            <person name="Liberles D.A."/>
            <person name="Roe R.M."/>
            <person name="Vargo E.L."/>
            <person name="Vilcinskas A."/>
            <person name="Wang J."/>
            <person name="Bornberg-Bauer E."/>
            <person name="Korb J."/>
            <person name="Zhang G."/>
            <person name="Liebig J."/>
        </authorList>
    </citation>
    <scope>NUCLEOTIDE SEQUENCE [LARGE SCALE GENOMIC DNA]</scope>
    <source>
        <tissue evidence="1">Whole organism</tissue>
    </source>
</reference>
<proteinExistence type="predicted"/>
<dbReference type="Proteomes" id="UP000027135">
    <property type="component" value="Unassembled WGS sequence"/>
</dbReference>
<keyword evidence="2" id="KW-1185">Reference proteome</keyword>
<gene>
    <name evidence="1" type="ORF">L798_09618</name>
</gene>